<dbReference type="PANTHER" id="PTHR10032:SF271">
    <property type="entry name" value="RH12261P-RELATED"/>
    <property type="match status" value="1"/>
</dbReference>
<evidence type="ECO:0000256" key="7">
    <source>
        <dbReference type="PROSITE-ProRule" id="PRU00042"/>
    </source>
</evidence>
<sequence length="853" mass="89699">MIGTEDMSAAAGMDISESFRAEDLSKADFFDFVTGPDMGIGIGVGVDSLGVSLHQQQQHHHQNHQQPPHSHNGHNNNNNHVQVVHQPITSQSQQQSLCGGARTNSNNMIHDGGGGGAAGGGGGGGGVGVVVPVGNRNGNSNGGDPTLQGYEFWHQDKDSSRLDSNSIFEDLDRYCWQQQSVTSSASNGASASTNQPSPTSPQGHLQQQQQQQQQHQQHQQLQQQQQQHQQQQQPNANSSSAASSGAGSSSDTISSLDTTDGQIYTLTVLNGGEPWLKRSEAEQLPTSLDLDSLLGSFPGYIKSEYPYDDSGFSTDGKDVIGNGTDGLSSISQAQNQGQQAQQTLPSLVTAISLAGGNDLGQQLAQFQNNNNDWHMADHNTETEQSTAESLLRSALQGKGYAKGLHMQNGLTMPVVKEEDMRRLLFADEAAALGFADSTLSAAQMFDEAQGIHLSSQQQQQQQQQQPHNGNANNILVDDMFLSLENAFSDDFEKIKRIANEVQQFCSAGSAGTPTPGDYVPTSDVLMQISPSAAVTSAGQLQPPQPLKPEVSTSTSPTSAVVTSAASSGHVRSGGGVVKPKKAYKRSSSNNNNPNVANNNQSSGGNPLIAGSGSGSSSSSGSASSSSNSPPANSGGSSSSSSGSTQRKERSLHYCSICAKGFKDKYSVNVHIRTHTGEKPFACSLCGKSFRQKAHLAKHYQTHMTQKNNGNIIKGGSGKHQRASGSSTGSASAALNQRQQQLGGGVVPPSLPVMISNPNTPPGGVLPPANGLLANRCAPCPLFGSDVAECTRKRMQLRMSTTDRNCSNITAASVQQQHADAAGRRHLSVKIKVPGPRLPASFGGGLQMRAISVD</sequence>
<dbReference type="GO" id="GO:0000981">
    <property type="term" value="F:DNA-binding transcription factor activity, RNA polymerase II-specific"/>
    <property type="evidence" value="ECO:0007669"/>
    <property type="project" value="TreeGrafter"/>
</dbReference>
<protein>
    <submittedName>
        <fullName evidence="10">GG12435</fullName>
    </submittedName>
</protein>
<dbReference type="FunFam" id="3.30.160.60:FF:002823">
    <property type="entry name" value="Uncharacterized protein, isoform B"/>
    <property type="match status" value="1"/>
</dbReference>
<feature type="compositionally biased region" description="Low complexity" evidence="8">
    <location>
        <begin position="614"/>
        <end position="643"/>
    </location>
</feature>
<dbReference type="OrthoDB" id="6077919at2759"/>
<keyword evidence="6" id="KW-0539">Nucleus</keyword>
<feature type="domain" description="C2H2-type" evidence="9">
    <location>
        <begin position="652"/>
        <end position="679"/>
    </location>
</feature>
<dbReference type="SUPFAM" id="SSF57667">
    <property type="entry name" value="beta-beta-alpha zinc fingers"/>
    <property type="match status" value="1"/>
</dbReference>
<feature type="region of interest" description="Disordered" evidence="8">
    <location>
        <begin position="131"/>
        <end position="150"/>
    </location>
</feature>
<dbReference type="InterPro" id="IPR013087">
    <property type="entry name" value="Znf_C2H2_type"/>
</dbReference>
<feature type="compositionally biased region" description="Low complexity" evidence="8">
    <location>
        <begin position="204"/>
        <end position="257"/>
    </location>
</feature>
<feature type="compositionally biased region" description="Low complexity" evidence="8">
    <location>
        <begin position="182"/>
        <end position="194"/>
    </location>
</feature>
<dbReference type="HOGENOM" id="CLU_023824_0_0_1"/>
<dbReference type="PROSITE" id="PS00028">
    <property type="entry name" value="ZINC_FINGER_C2H2_1"/>
    <property type="match status" value="2"/>
</dbReference>
<feature type="compositionally biased region" description="Low complexity" evidence="8">
    <location>
        <begin position="586"/>
        <end position="602"/>
    </location>
</feature>
<dbReference type="EMBL" id="CH954182">
    <property type="protein sequence ID" value="EDV54012.1"/>
    <property type="molecule type" value="Genomic_DNA"/>
</dbReference>
<dbReference type="GO" id="GO:0000978">
    <property type="term" value="F:RNA polymerase II cis-regulatory region sequence-specific DNA binding"/>
    <property type="evidence" value="ECO:0007669"/>
    <property type="project" value="TreeGrafter"/>
</dbReference>
<dbReference type="eggNOG" id="KOG1721">
    <property type="taxonomic scope" value="Eukaryota"/>
</dbReference>
<dbReference type="OMA" id="NSSMIHD"/>
<keyword evidence="11" id="KW-1185">Reference proteome</keyword>
<evidence type="ECO:0000259" key="9">
    <source>
        <dbReference type="PROSITE" id="PS50157"/>
    </source>
</evidence>
<dbReference type="PROSITE" id="PS50157">
    <property type="entry name" value="ZINC_FINGER_C2H2_2"/>
    <property type="match status" value="2"/>
</dbReference>
<dbReference type="PANTHER" id="PTHR10032">
    <property type="entry name" value="ZINC FINGER PROTEIN WITH KRAB AND SCAN DOMAINS"/>
    <property type="match status" value="1"/>
</dbReference>
<evidence type="ECO:0000256" key="4">
    <source>
        <dbReference type="ARBA" id="ARBA00022771"/>
    </source>
</evidence>
<dbReference type="GO" id="GO:0005634">
    <property type="term" value="C:nucleus"/>
    <property type="evidence" value="ECO:0007669"/>
    <property type="project" value="UniProtKB-SubCell"/>
</dbReference>
<feature type="region of interest" description="Disordered" evidence="8">
    <location>
        <begin position="53"/>
        <end position="121"/>
    </location>
</feature>
<dbReference type="Pfam" id="PF00096">
    <property type="entry name" value="zf-C2H2"/>
    <property type="match status" value="2"/>
</dbReference>
<reference evidence="10 11" key="1">
    <citation type="journal article" date="2007" name="Nature">
        <title>Evolution of genes and genomes on the Drosophila phylogeny.</title>
        <authorList>
            <consortium name="Drosophila 12 Genomes Consortium"/>
            <person name="Clark A.G."/>
            <person name="Eisen M.B."/>
            <person name="Smith D.R."/>
            <person name="Bergman C.M."/>
            <person name="Oliver B."/>
            <person name="Markow T.A."/>
            <person name="Kaufman T.C."/>
            <person name="Kellis M."/>
            <person name="Gelbart W."/>
            <person name="Iyer V.N."/>
            <person name="Pollard D.A."/>
            <person name="Sackton T.B."/>
            <person name="Larracuente A.M."/>
            <person name="Singh N.D."/>
            <person name="Abad J.P."/>
            <person name="Abt D.N."/>
            <person name="Adryan B."/>
            <person name="Aguade M."/>
            <person name="Akashi H."/>
            <person name="Anderson W.W."/>
            <person name="Aquadro C.F."/>
            <person name="Ardell D.H."/>
            <person name="Arguello R."/>
            <person name="Artieri C.G."/>
            <person name="Barbash D.A."/>
            <person name="Barker D."/>
            <person name="Barsanti P."/>
            <person name="Batterham P."/>
            <person name="Batzoglou S."/>
            <person name="Begun D."/>
            <person name="Bhutkar A."/>
            <person name="Blanco E."/>
            <person name="Bosak S.A."/>
            <person name="Bradley R.K."/>
            <person name="Brand A.D."/>
            <person name="Brent M.R."/>
            <person name="Brooks A.N."/>
            <person name="Brown R.H."/>
            <person name="Butlin R.K."/>
            <person name="Caggese C."/>
            <person name="Calvi B.R."/>
            <person name="Bernardo de Carvalho A."/>
            <person name="Caspi A."/>
            <person name="Castrezana S."/>
            <person name="Celniker S.E."/>
            <person name="Chang J.L."/>
            <person name="Chapple C."/>
            <person name="Chatterji S."/>
            <person name="Chinwalla A."/>
            <person name="Civetta A."/>
            <person name="Clifton S.W."/>
            <person name="Comeron J.M."/>
            <person name="Costello J.C."/>
            <person name="Coyne J.A."/>
            <person name="Daub J."/>
            <person name="David R.G."/>
            <person name="Delcher A.L."/>
            <person name="Delehaunty K."/>
            <person name="Do C.B."/>
            <person name="Ebling H."/>
            <person name="Edwards K."/>
            <person name="Eickbush T."/>
            <person name="Evans J.D."/>
            <person name="Filipski A."/>
            <person name="Findeiss S."/>
            <person name="Freyhult E."/>
            <person name="Fulton L."/>
            <person name="Fulton R."/>
            <person name="Garcia A.C."/>
            <person name="Gardiner A."/>
            <person name="Garfield D.A."/>
            <person name="Garvin B.E."/>
            <person name="Gibson G."/>
            <person name="Gilbert D."/>
            <person name="Gnerre S."/>
            <person name="Godfrey J."/>
            <person name="Good R."/>
            <person name="Gotea V."/>
            <person name="Gravely B."/>
            <person name="Greenberg A.J."/>
            <person name="Griffiths-Jones S."/>
            <person name="Gross S."/>
            <person name="Guigo R."/>
            <person name="Gustafson E.A."/>
            <person name="Haerty W."/>
            <person name="Hahn M.W."/>
            <person name="Halligan D.L."/>
            <person name="Halpern A.L."/>
            <person name="Halter G.M."/>
            <person name="Han M.V."/>
            <person name="Heger A."/>
            <person name="Hillier L."/>
            <person name="Hinrichs A.S."/>
            <person name="Holmes I."/>
            <person name="Hoskins R.A."/>
            <person name="Hubisz M.J."/>
            <person name="Hultmark D."/>
            <person name="Huntley M.A."/>
            <person name="Jaffe D.B."/>
            <person name="Jagadeeshan S."/>
            <person name="Jeck W.R."/>
            <person name="Johnson J."/>
            <person name="Jones C.D."/>
            <person name="Jordan W.C."/>
            <person name="Karpen G.H."/>
            <person name="Kataoka E."/>
            <person name="Keightley P.D."/>
            <person name="Kheradpour P."/>
            <person name="Kirkness E.F."/>
            <person name="Koerich L.B."/>
            <person name="Kristiansen K."/>
            <person name="Kudrna D."/>
            <person name="Kulathinal R.J."/>
            <person name="Kumar S."/>
            <person name="Kwok R."/>
            <person name="Lander E."/>
            <person name="Langley C.H."/>
            <person name="Lapoint R."/>
            <person name="Lazzaro B.P."/>
            <person name="Lee S.J."/>
            <person name="Levesque L."/>
            <person name="Li R."/>
            <person name="Lin C.F."/>
            <person name="Lin M.F."/>
            <person name="Lindblad-Toh K."/>
            <person name="Llopart A."/>
            <person name="Long M."/>
            <person name="Low L."/>
            <person name="Lozovsky E."/>
            <person name="Lu J."/>
            <person name="Luo M."/>
            <person name="Machado C.A."/>
            <person name="Makalowski W."/>
            <person name="Marzo M."/>
            <person name="Matsuda M."/>
            <person name="Matzkin L."/>
            <person name="McAllister B."/>
            <person name="McBride C.S."/>
            <person name="McKernan B."/>
            <person name="McKernan K."/>
            <person name="Mendez-Lago M."/>
            <person name="Minx P."/>
            <person name="Mollenhauer M.U."/>
            <person name="Montooth K."/>
            <person name="Mount S.M."/>
            <person name="Mu X."/>
            <person name="Myers E."/>
            <person name="Negre B."/>
            <person name="Newfeld S."/>
            <person name="Nielsen R."/>
            <person name="Noor M.A."/>
            <person name="O'Grady P."/>
            <person name="Pachter L."/>
            <person name="Papaceit M."/>
            <person name="Parisi M.J."/>
            <person name="Parisi M."/>
            <person name="Parts L."/>
            <person name="Pedersen J.S."/>
            <person name="Pesole G."/>
            <person name="Phillippy A.M."/>
            <person name="Ponting C.P."/>
            <person name="Pop M."/>
            <person name="Porcelli D."/>
            <person name="Powell J.R."/>
            <person name="Prohaska S."/>
            <person name="Pruitt K."/>
            <person name="Puig M."/>
            <person name="Quesneville H."/>
            <person name="Ram K.R."/>
            <person name="Rand D."/>
            <person name="Rasmussen M.D."/>
            <person name="Reed L.K."/>
            <person name="Reenan R."/>
            <person name="Reily A."/>
            <person name="Remington K.A."/>
            <person name="Rieger T.T."/>
            <person name="Ritchie M.G."/>
            <person name="Robin C."/>
            <person name="Rogers Y.H."/>
            <person name="Rohde C."/>
            <person name="Rozas J."/>
            <person name="Rubenfield M.J."/>
            <person name="Ruiz A."/>
            <person name="Russo S."/>
            <person name="Salzberg S.L."/>
            <person name="Sanchez-Gracia A."/>
            <person name="Saranga D.J."/>
            <person name="Sato H."/>
            <person name="Schaeffer S.W."/>
            <person name="Schatz M.C."/>
            <person name="Schlenke T."/>
            <person name="Schwartz R."/>
            <person name="Segarra C."/>
            <person name="Singh R.S."/>
            <person name="Sirot L."/>
            <person name="Sirota M."/>
            <person name="Sisneros N.B."/>
            <person name="Smith C.D."/>
            <person name="Smith T.F."/>
            <person name="Spieth J."/>
            <person name="Stage D.E."/>
            <person name="Stark A."/>
            <person name="Stephan W."/>
            <person name="Strausberg R.L."/>
            <person name="Strempel S."/>
            <person name="Sturgill D."/>
            <person name="Sutton G."/>
            <person name="Sutton G.G."/>
            <person name="Tao W."/>
            <person name="Teichmann S."/>
            <person name="Tobari Y.N."/>
            <person name="Tomimura Y."/>
            <person name="Tsolas J.M."/>
            <person name="Valente V.L."/>
            <person name="Venter E."/>
            <person name="Venter J.C."/>
            <person name="Vicario S."/>
            <person name="Vieira F.G."/>
            <person name="Vilella A.J."/>
            <person name="Villasante A."/>
            <person name="Walenz B."/>
            <person name="Wang J."/>
            <person name="Wasserman M."/>
            <person name="Watts T."/>
            <person name="Wilson D."/>
            <person name="Wilson R.K."/>
            <person name="Wing R.A."/>
            <person name="Wolfner M.F."/>
            <person name="Wong A."/>
            <person name="Wong G.K."/>
            <person name="Wu C.I."/>
            <person name="Wu G."/>
            <person name="Yamamoto D."/>
            <person name="Yang H.P."/>
            <person name="Yang S.P."/>
            <person name="Yorke J.A."/>
            <person name="Yoshida K."/>
            <person name="Zdobnov E."/>
            <person name="Zhang P."/>
            <person name="Zhang Y."/>
            <person name="Zimin A.V."/>
            <person name="Baldwin J."/>
            <person name="Abdouelleil A."/>
            <person name="Abdulkadir J."/>
            <person name="Abebe A."/>
            <person name="Abera B."/>
            <person name="Abreu J."/>
            <person name="Acer S.C."/>
            <person name="Aftuck L."/>
            <person name="Alexander A."/>
            <person name="An P."/>
            <person name="Anderson E."/>
            <person name="Anderson S."/>
            <person name="Arachi H."/>
            <person name="Azer M."/>
            <person name="Bachantsang P."/>
            <person name="Barry A."/>
            <person name="Bayul T."/>
            <person name="Berlin A."/>
            <person name="Bessette D."/>
            <person name="Bloom T."/>
            <person name="Blye J."/>
            <person name="Boguslavskiy L."/>
            <person name="Bonnet C."/>
            <person name="Boukhgalter B."/>
            <person name="Bourzgui I."/>
            <person name="Brown A."/>
            <person name="Cahill P."/>
            <person name="Channer S."/>
            <person name="Cheshatsang Y."/>
            <person name="Chuda L."/>
            <person name="Citroen M."/>
            <person name="Collymore A."/>
            <person name="Cooke P."/>
            <person name="Costello M."/>
            <person name="D'Aco K."/>
            <person name="Daza R."/>
            <person name="De Haan G."/>
            <person name="DeGray S."/>
            <person name="DeMaso C."/>
            <person name="Dhargay N."/>
            <person name="Dooley K."/>
            <person name="Dooley E."/>
            <person name="Doricent M."/>
            <person name="Dorje P."/>
            <person name="Dorjee K."/>
            <person name="Dupes A."/>
            <person name="Elong R."/>
            <person name="Falk J."/>
            <person name="Farina A."/>
            <person name="Faro S."/>
            <person name="Ferguson D."/>
            <person name="Fisher S."/>
            <person name="Foley C.D."/>
            <person name="Franke A."/>
            <person name="Friedrich D."/>
            <person name="Gadbois L."/>
            <person name="Gearin G."/>
            <person name="Gearin C.R."/>
            <person name="Giannoukos G."/>
            <person name="Goode T."/>
            <person name="Graham J."/>
            <person name="Grandbois E."/>
            <person name="Grewal S."/>
            <person name="Gyaltsen K."/>
            <person name="Hafez N."/>
            <person name="Hagos B."/>
            <person name="Hall J."/>
            <person name="Henson C."/>
            <person name="Hollinger A."/>
            <person name="Honan T."/>
            <person name="Huard M.D."/>
            <person name="Hughes L."/>
            <person name="Hurhula B."/>
            <person name="Husby M.E."/>
            <person name="Kamat A."/>
            <person name="Kanga B."/>
            <person name="Kashin S."/>
            <person name="Khazanovich D."/>
            <person name="Kisner P."/>
            <person name="Lance K."/>
            <person name="Lara M."/>
            <person name="Lee W."/>
            <person name="Lennon N."/>
            <person name="Letendre F."/>
            <person name="LeVine R."/>
            <person name="Lipovsky A."/>
            <person name="Liu X."/>
            <person name="Liu J."/>
            <person name="Liu S."/>
            <person name="Lokyitsang T."/>
            <person name="Lokyitsang Y."/>
            <person name="Lubonja R."/>
            <person name="Lui A."/>
            <person name="MacDonald P."/>
            <person name="Magnisalis V."/>
            <person name="Maru K."/>
            <person name="Matthews C."/>
            <person name="McCusker W."/>
            <person name="McDonough S."/>
            <person name="Mehta T."/>
            <person name="Meldrim J."/>
            <person name="Meneus L."/>
            <person name="Mihai O."/>
            <person name="Mihalev A."/>
            <person name="Mihova T."/>
            <person name="Mittelman R."/>
            <person name="Mlenga V."/>
            <person name="Montmayeur A."/>
            <person name="Mulrain L."/>
            <person name="Navidi A."/>
            <person name="Naylor J."/>
            <person name="Negash T."/>
            <person name="Nguyen T."/>
            <person name="Nguyen N."/>
            <person name="Nicol R."/>
            <person name="Norbu C."/>
            <person name="Norbu N."/>
            <person name="Novod N."/>
            <person name="O'Neill B."/>
            <person name="Osman S."/>
            <person name="Markiewicz E."/>
            <person name="Oyono O.L."/>
            <person name="Patti C."/>
            <person name="Phunkhang P."/>
            <person name="Pierre F."/>
            <person name="Priest M."/>
            <person name="Raghuraman S."/>
            <person name="Rege F."/>
            <person name="Reyes R."/>
            <person name="Rise C."/>
            <person name="Rogov P."/>
            <person name="Ross K."/>
            <person name="Ryan E."/>
            <person name="Settipalli S."/>
            <person name="Shea T."/>
            <person name="Sherpa N."/>
            <person name="Shi L."/>
            <person name="Shih D."/>
            <person name="Sparrow T."/>
            <person name="Spaulding J."/>
            <person name="Stalker J."/>
            <person name="Stange-Thomann N."/>
            <person name="Stavropoulos S."/>
            <person name="Stone C."/>
            <person name="Strader C."/>
            <person name="Tesfaye S."/>
            <person name="Thomson T."/>
            <person name="Thoulutsang Y."/>
            <person name="Thoulutsang D."/>
            <person name="Topham K."/>
            <person name="Topping I."/>
            <person name="Tsamla T."/>
            <person name="Vassiliev H."/>
            <person name="Vo A."/>
            <person name="Wangchuk T."/>
            <person name="Wangdi T."/>
            <person name="Weiand M."/>
            <person name="Wilkinson J."/>
            <person name="Wilson A."/>
            <person name="Yadav S."/>
            <person name="Young G."/>
            <person name="Yu Q."/>
            <person name="Zembek L."/>
            <person name="Zhong D."/>
            <person name="Zimmer A."/>
            <person name="Zwirko Z."/>
            <person name="Jaffe D.B."/>
            <person name="Alvarez P."/>
            <person name="Brockman W."/>
            <person name="Butler J."/>
            <person name="Chin C."/>
            <person name="Gnerre S."/>
            <person name="Grabherr M."/>
            <person name="Kleber M."/>
            <person name="Mauceli E."/>
            <person name="MacCallum I."/>
        </authorList>
    </citation>
    <scope>NUCLEOTIDE SEQUENCE [LARGE SCALE GENOMIC DNA]</scope>
    <source>
        <strain evidence="10 11">TSC#14021-0224.01</strain>
    </source>
</reference>
<gene>
    <name evidence="10" type="primary">Dere\GG12435</name>
    <name evidence="10" type="ORF">Dere_GG12435</name>
</gene>
<feature type="compositionally biased region" description="Low complexity" evidence="8">
    <location>
        <begin position="456"/>
        <end position="465"/>
    </location>
</feature>
<dbReference type="PhylomeDB" id="B3P7C3"/>
<evidence type="ECO:0000313" key="11">
    <source>
        <dbReference type="Proteomes" id="UP000008711"/>
    </source>
</evidence>
<evidence type="ECO:0000256" key="3">
    <source>
        <dbReference type="ARBA" id="ARBA00022737"/>
    </source>
</evidence>
<organism evidence="10 11">
    <name type="scientific">Drosophila erecta</name>
    <name type="common">Fruit fly</name>
    <dbReference type="NCBI Taxonomy" id="7220"/>
    <lineage>
        <taxon>Eukaryota</taxon>
        <taxon>Metazoa</taxon>
        <taxon>Ecdysozoa</taxon>
        <taxon>Arthropoda</taxon>
        <taxon>Hexapoda</taxon>
        <taxon>Insecta</taxon>
        <taxon>Pterygota</taxon>
        <taxon>Neoptera</taxon>
        <taxon>Endopterygota</taxon>
        <taxon>Diptera</taxon>
        <taxon>Brachycera</taxon>
        <taxon>Muscomorpha</taxon>
        <taxon>Ephydroidea</taxon>
        <taxon>Drosophilidae</taxon>
        <taxon>Drosophila</taxon>
        <taxon>Sophophora</taxon>
    </lineage>
</organism>
<feature type="domain" description="C2H2-type" evidence="9">
    <location>
        <begin position="680"/>
        <end position="707"/>
    </location>
</feature>
<feature type="region of interest" description="Disordered" evidence="8">
    <location>
        <begin position="182"/>
        <end position="257"/>
    </location>
</feature>
<dbReference type="InterPro" id="IPR027756">
    <property type="entry name" value="Ovo-like"/>
</dbReference>
<dbReference type="KEGG" id="der:6554444"/>
<dbReference type="InterPro" id="IPR036236">
    <property type="entry name" value="Znf_C2H2_sf"/>
</dbReference>
<keyword evidence="5" id="KW-0862">Zinc</keyword>
<feature type="compositionally biased region" description="Polar residues" evidence="8">
    <location>
        <begin position="88"/>
        <end position="108"/>
    </location>
</feature>
<evidence type="ECO:0000256" key="6">
    <source>
        <dbReference type="ARBA" id="ARBA00023242"/>
    </source>
</evidence>
<dbReference type="GO" id="GO:0009913">
    <property type="term" value="P:epidermal cell differentiation"/>
    <property type="evidence" value="ECO:0007669"/>
    <property type="project" value="TreeGrafter"/>
</dbReference>
<evidence type="ECO:0000256" key="8">
    <source>
        <dbReference type="SAM" id="MobiDB-lite"/>
    </source>
</evidence>
<name>B3P7C3_DROER</name>
<dbReference type="SMART" id="SM00355">
    <property type="entry name" value="ZnF_C2H2"/>
    <property type="match status" value="2"/>
</dbReference>
<feature type="compositionally biased region" description="Gly residues" evidence="8">
    <location>
        <begin position="111"/>
        <end position="121"/>
    </location>
</feature>
<feature type="region of interest" description="Disordered" evidence="8">
    <location>
        <begin position="712"/>
        <end position="737"/>
    </location>
</feature>
<evidence type="ECO:0000256" key="2">
    <source>
        <dbReference type="ARBA" id="ARBA00022723"/>
    </source>
</evidence>
<dbReference type="Gene3D" id="3.30.160.60">
    <property type="entry name" value="Classic Zinc Finger"/>
    <property type="match status" value="2"/>
</dbReference>
<keyword evidence="3" id="KW-0677">Repeat</keyword>
<keyword evidence="4 7" id="KW-0863">Zinc-finger</keyword>
<accession>B3P7C3</accession>
<evidence type="ECO:0000256" key="5">
    <source>
        <dbReference type="ARBA" id="ARBA00022833"/>
    </source>
</evidence>
<dbReference type="AlphaFoldDB" id="B3P7C3"/>
<evidence type="ECO:0000313" key="10">
    <source>
        <dbReference type="EMBL" id="EDV54012.1"/>
    </source>
</evidence>
<proteinExistence type="predicted"/>
<feature type="compositionally biased region" description="Low complexity" evidence="8">
    <location>
        <begin position="64"/>
        <end position="87"/>
    </location>
</feature>
<dbReference type="GO" id="GO:0008270">
    <property type="term" value="F:zinc ion binding"/>
    <property type="evidence" value="ECO:0007669"/>
    <property type="project" value="UniProtKB-KW"/>
</dbReference>
<dbReference type="Proteomes" id="UP000008711">
    <property type="component" value="Unassembled WGS sequence"/>
</dbReference>
<feature type="compositionally biased region" description="Low complexity" evidence="8">
    <location>
        <begin position="550"/>
        <end position="570"/>
    </location>
</feature>
<feature type="region of interest" description="Disordered" evidence="8">
    <location>
        <begin position="535"/>
        <end position="646"/>
    </location>
</feature>
<feature type="compositionally biased region" description="Low complexity" evidence="8">
    <location>
        <begin position="722"/>
        <end position="733"/>
    </location>
</feature>
<reference evidence="10 11" key="2">
    <citation type="journal article" date="2008" name="Bioinformatics">
        <title>Assembly reconciliation.</title>
        <authorList>
            <person name="Zimin A.V."/>
            <person name="Smith D.R."/>
            <person name="Sutton G."/>
            <person name="Yorke J.A."/>
        </authorList>
    </citation>
    <scope>NUCLEOTIDE SEQUENCE [LARGE SCALE GENOMIC DNA]</scope>
    <source>
        <strain evidence="10 11">TSC#14021-0224.01</strain>
    </source>
</reference>
<feature type="region of interest" description="Disordered" evidence="8">
    <location>
        <begin position="450"/>
        <end position="472"/>
    </location>
</feature>
<comment type="subcellular location">
    <subcellularLocation>
        <location evidence="1">Nucleus</location>
    </subcellularLocation>
</comment>
<feature type="compositionally biased region" description="Low complexity" evidence="8">
    <location>
        <begin position="131"/>
        <end position="143"/>
    </location>
</feature>
<keyword evidence="2" id="KW-0479">Metal-binding</keyword>
<evidence type="ECO:0000256" key="1">
    <source>
        <dbReference type="ARBA" id="ARBA00004123"/>
    </source>
</evidence>